<evidence type="ECO:0000259" key="9">
    <source>
        <dbReference type="PROSITE" id="PS50928"/>
    </source>
</evidence>
<keyword evidence="4 8" id="KW-0812">Transmembrane</keyword>
<reference evidence="10" key="1">
    <citation type="submission" date="2021-03" db="EMBL/GenBank/DDBJ databases">
        <title>Leucobacter chromiisoli sp. nov., isolated from chromium-containing soil of chemical plant.</title>
        <authorList>
            <person name="Xu Z."/>
        </authorList>
    </citation>
    <scope>NUCLEOTIDE SEQUENCE</scope>
    <source>
        <strain evidence="10">S27</strain>
    </source>
</reference>
<dbReference type="InterPro" id="IPR010065">
    <property type="entry name" value="AA_ABC_transptr_permease_3TM"/>
</dbReference>
<evidence type="ECO:0000313" key="11">
    <source>
        <dbReference type="Proteomes" id="UP000664382"/>
    </source>
</evidence>
<evidence type="ECO:0000256" key="4">
    <source>
        <dbReference type="ARBA" id="ARBA00022692"/>
    </source>
</evidence>
<dbReference type="AlphaFoldDB" id="A0A939S7F8"/>
<keyword evidence="11" id="KW-1185">Reference proteome</keyword>
<keyword evidence="6 8" id="KW-1133">Transmembrane helix</keyword>
<name>A0A939S7F8_9MICO</name>
<dbReference type="Gene3D" id="1.10.3720.10">
    <property type="entry name" value="MetI-like"/>
    <property type="match status" value="1"/>
</dbReference>
<dbReference type="SUPFAM" id="SSF161098">
    <property type="entry name" value="MetI-like"/>
    <property type="match status" value="1"/>
</dbReference>
<feature type="transmembrane region" description="Helical" evidence="8">
    <location>
        <begin position="20"/>
        <end position="40"/>
    </location>
</feature>
<evidence type="ECO:0000313" key="10">
    <source>
        <dbReference type="EMBL" id="MBO1900941.1"/>
    </source>
</evidence>
<feature type="transmembrane region" description="Helical" evidence="8">
    <location>
        <begin position="52"/>
        <end position="74"/>
    </location>
</feature>
<comment type="subcellular location">
    <subcellularLocation>
        <location evidence="1 8">Cell membrane</location>
        <topology evidence="1 8">Multi-pass membrane protein</topology>
    </subcellularLocation>
</comment>
<proteinExistence type="inferred from homology"/>
<dbReference type="GO" id="GO:0022857">
    <property type="term" value="F:transmembrane transporter activity"/>
    <property type="evidence" value="ECO:0007669"/>
    <property type="project" value="InterPro"/>
</dbReference>
<dbReference type="GO" id="GO:0006865">
    <property type="term" value="P:amino acid transport"/>
    <property type="evidence" value="ECO:0007669"/>
    <property type="project" value="UniProtKB-KW"/>
</dbReference>
<dbReference type="InterPro" id="IPR000515">
    <property type="entry name" value="MetI-like"/>
</dbReference>
<organism evidence="10 11">
    <name type="scientific">Leucobacter weissii</name>
    <dbReference type="NCBI Taxonomy" id="1983706"/>
    <lineage>
        <taxon>Bacteria</taxon>
        <taxon>Bacillati</taxon>
        <taxon>Actinomycetota</taxon>
        <taxon>Actinomycetes</taxon>
        <taxon>Micrococcales</taxon>
        <taxon>Microbacteriaceae</taxon>
        <taxon>Leucobacter</taxon>
    </lineage>
</organism>
<dbReference type="Pfam" id="PF00528">
    <property type="entry name" value="BPD_transp_1"/>
    <property type="match status" value="1"/>
</dbReference>
<evidence type="ECO:0000256" key="7">
    <source>
        <dbReference type="ARBA" id="ARBA00023136"/>
    </source>
</evidence>
<gene>
    <name evidence="10" type="ORF">J4H92_03135</name>
</gene>
<dbReference type="NCBIfam" id="TIGR01726">
    <property type="entry name" value="HEQRo_perm_3TM"/>
    <property type="match status" value="1"/>
</dbReference>
<feature type="domain" description="ABC transmembrane type-1" evidence="9">
    <location>
        <begin position="16"/>
        <end position="204"/>
    </location>
</feature>
<evidence type="ECO:0000256" key="6">
    <source>
        <dbReference type="ARBA" id="ARBA00022989"/>
    </source>
</evidence>
<dbReference type="Proteomes" id="UP000664382">
    <property type="component" value="Unassembled WGS sequence"/>
</dbReference>
<dbReference type="InterPro" id="IPR035906">
    <property type="entry name" value="MetI-like_sf"/>
</dbReference>
<feature type="transmembrane region" description="Helical" evidence="8">
    <location>
        <begin position="80"/>
        <end position="99"/>
    </location>
</feature>
<dbReference type="CDD" id="cd06261">
    <property type="entry name" value="TM_PBP2"/>
    <property type="match status" value="1"/>
</dbReference>
<keyword evidence="2 8" id="KW-0813">Transport</keyword>
<dbReference type="PROSITE" id="PS50928">
    <property type="entry name" value="ABC_TM1"/>
    <property type="match status" value="1"/>
</dbReference>
<evidence type="ECO:0000256" key="8">
    <source>
        <dbReference type="RuleBase" id="RU363032"/>
    </source>
</evidence>
<comment type="similarity">
    <text evidence="8">Belongs to the binding-protein-dependent transport system permease family.</text>
</comment>
<protein>
    <submittedName>
        <fullName evidence="10">Amino acid ABC transporter permease</fullName>
    </submittedName>
</protein>
<accession>A0A939S7F8</accession>
<sequence length="233" mass="24445">MNGELIDTLRELLPGLGVSLQLAGVSTLVGVTSGLLLALLSTHRSRWVSWPTIAVVEIGRGAPVLVVLLLVYFGLPSAGIVLDAMPAAWIGLSFTTAAYSSEILRASLLAVPDGQREAARALGLTRTDAFFSVILPQAARISLAPLLGFCIQMFQATSLAFALGIPELLSRAYDIGSITFQYLQVLVAAGVLYAAVTLPLIRLVARLERRTARSRAGAASAPLPPAPQQTGAS</sequence>
<comment type="caution">
    <text evidence="10">The sequence shown here is derived from an EMBL/GenBank/DDBJ whole genome shotgun (WGS) entry which is preliminary data.</text>
</comment>
<dbReference type="InterPro" id="IPR043429">
    <property type="entry name" value="ArtM/GltK/GlnP/TcyL/YhdX-like"/>
</dbReference>
<keyword evidence="5" id="KW-0029">Amino-acid transport</keyword>
<dbReference type="EMBL" id="JAGDYM010000004">
    <property type="protein sequence ID" value="MBO1900941.1"/>
    <property type="molecule type" value="Genomic_DNA"/>
</dbReference>
<evidence type="ECO:0000256" key="5">
    <source>
        <dbReference type="ARBA" id="ARBA00022970"/>
    </source>
</evidence>
<keyword evidence="3" id="KW-1003">Cell membrane</keyword>
<feature type="transmembrane region" description="Helical" evidence="8">
    <location>
        <begin position="143"/>
        <end position="165"/>
    </location>
</feature>
<dbReference type="RefSeq" id="WP_208095839.1">
    <property type="nucleotide sequence ID" value="NZ_JAGDYM010000004.1"/>
</dbReference>
<dbReference type="GO" id="GO:0043190">
    <property type="term" value="C:ATP-binding cassette (ABC) transporter complex"/>
    <property type="evidence" value="ECO:0007669"/>
    <property type="project" value="InterPro"/>
</dbReference>
<evidence type="ECO:0000256" key="1">
    <source>
        <dbReference type="ARBA" id="ARBA00004651"/>
    </source>
</evidence>
<keyword evidence="7 8" id="KW-0472">Membrane</keyword>
<evidence type="ECO:0000256" key="2">
    <source>
        <dbReference type="ARBA" id="ARBA00022448"/>
    </source>
</evidence>
<dbReference type="PANTHER" id="PTHR30614:SF0">
    <property type="entry name" value="L-CYSTINE TRANSPORT SYSTEM PERMEASE PROTEIN TCYL"/>
    <property type="match status" value="1"/>
</dbReference>
<feature type="transmembrane region" description="Helical" evidence="8">
    <location>
        <begin position="185"/>
        <end position="205"/>
    </location>
</feature>
<dbReference type="PANTHER" id="PTHR30614">
    <property type="entry name" value="MEMBRANE COMPONENT OF AMINO ACID ABC TRANSPORTER"/>
    <property type="match status" value="1"/>
</dbReference>
<evidence type="ECO:0000256" key="3">
    <source>
        <dbReference type="ARBA" id="ARBA00022475"/>
    </source>
</evidence>